<dbReference type="InterPro" id="IPR012964">
    <property type="entry name" value="DUF1702"/>
</dbReference>
<dbReference type="AlphaFoldDB" id="A0A1G7URK1"/>
<dbReference type="OrthoDB" id="2530105at2"/>
<protein>
    <recommendedName>
        <fullName evidence="3">DUF1702 family protein</fullName>
    </recommendedName>
</protein>
<organism evidence="1 2">
    <name type="scientific">Lentzea fradiae</name>
    <dbReference type="NCBI Taxonomy" id="200378"/>
    <lineage>
        <taxon>Bacteria</taxon>
        <taxon>Bacillati</taxon>
        <taxon>Actinomycetota</taxon>
        <taxon>Actinomycetes</taxon>
        <taxon>Pseudonocardiales</taxon>
        <taxon>Pseudonocardiaceae</taxon>
        <taxon>Lentzea</taxon>
    </lineage>
</organism>
<dbReference type="STRING" id="200378.SAMN05216553_108356"/>
<sequence length="310" mass="33638">MSTRVLPPLPSWLADFEKRGFRTENATARALLERRAGAFLTGYNMLRRHGVGELAFRLDPLPLDDQGFAYEGAAFAAAAHDLLLRRRKNSTLDDLFALAGERYPHLMHVGAGWVGLIAPPSAVLRHANLDPLLRWLTLDGAGFARTFLRGKGWNERFRRKSWSDAPSHTVLHQGVGRALWFAECADAAAIRRRIATFPPQAHAELWAGVGLAVCYAGGADDIAFDDLTSLTGPNRAALAQGAAFAAGARGAAGHVPEHTAVGVRELAGVPVEEAVEWTVSAAHVVSAGELDIAGYRQWQHLIRERAARHV</sequence>
<proteinExistence type="predicted"/>
<dbReference type="Pfam" id="PF08012">
    <property type="entry name" value="DUF1702"/>
    <property type="match status" value="1"/>
</dbReference>
<evidence type="ECO:0008006" key="3">
    <source>
        <dbReference type="Google" id="ProtNLM"/>
    </source>
</evidence>
<evidence type="ECO:0000313" key="2">
    <source>
        <dbReference type="Proteomes" id="UP000199623"/>
    </source>
</evidence>
<dbReference type="RefSeq" id="WP_090051534.1">
    <property type="nucleotide sequence ID" value="NZ_FNCC01000008.1"/>
</dbReference>
<name>A0A1G7URK1_9PSEU</name>
<gene>
    <name evidence="1" type="ORF">SAMN05216553_108356</name>
</gene>
<dbReference type="Proteomes" id="UP000199623">
    <property type="component" value="Unassembled WGS sequence"/>
</dbReference>
<evidence type="ECO:0000313" key="1">
    <source>
        <dbReference type="EMBL" id="SDG49861.1"/>
    </source>
</evidence>
<accession>A0A1G7URK1</accession>
<keyword evidence="2" id="KW-1185">Reference proteome</keyword>
<reference evidence="2" key="1">
    <citation type="submission" date="2016-10" db="EMBL/GenBank/DDBJ databases">
        <authorList>
            <person name="Varghese N."/>
            <person name="Submissions S."/>
        </authorList>
    </citation>
    <scope>NUCLEOTIDE SEQUENCE [LARGE SCALE GENOMIC DNA]</scope>
    <source>
        <strain evidence="2">CGMCC 4.3506</strain>
    </source>
</reference>
<dbReference type="EMBL" id="FNCC01000008">
    <property type="protein sequence ID" value="SDG49861.1"/>
    <property type="molecule type" value="Genomic_DNA"/>
</dbReference>